<name>A0ACC2C500_DIPCM</name>
<comment type="caution">
    <text evidence="1">The sequence shown here is derived from an EMBL/GenBank/DDBJ whole genome shotgun (WGS) entry which is preliminary data.</text>
</comment>
<dbReference type="Proteomes" id="UP001162992">
    <property type="component" value="Chromosome 12"/>
</dbReference>
<evidence type="ECO:0000313" key="1">
    <source>
        <dbReference type="EMBL" id="KAJ7536963.1"/>
    </source>
</evidence>
<reference evidence="2" key="1">
    <citation type="journal article" date="2024" name="Proc. Natl. Acad. Sci. U.S.A.">
        <title>Extraordinary preservation of gene collinearity over three hundred million years revealed in homosporous lycophytes.</title>
        <authorList>
            <person name="Li C."/>
            <person name="Wickell D."/>
            <person name="Kuo L.Y."/>
            <person name="Chen X."/>
            <person name="Nie B."/>
            <person name="Liao X."/>
            <person name="Peng D."/>
            <person name="Ji J."/>
            <person name="Jenkins J."/>
            <person name="Williams M."/>
            <person name="Shu S."/>
            <person name="Plott C."/>
            <person name="Barry K."/>
            <person name="Rajasekar S."/>
            <person name="Grimwood J."/>
            <person name="Han X."/>
            <person name="Sun S."/>
            <person name="Hou Z."/>
            <person name="He W."/>
            <person name="Dai G."/>
            <person name="Sun C."/>
            <person name="Schmutz J."/>
            <person name="Leebens-Mack J.H."/>
            <person name="Li F.W."/>
            <person name="Wang L."/>
        </authorList>
    </citation>
    <scope>NUCLEOTIDE SEQUENCE [LARGE SCALE GENOMIC DNA]</scope>
    <source>
        <strain evidence="2">cv. PW_Plant_1</strain>
    </source>
</reference>
<sequence>MHRLLRTLLCEAQNWCARREFCDRSTKLRPDQIQPLECWSNRLVKESKGHRLELTYEKIRLFKESKGHRLELTYENKDKKVFNTILIMSIAKHKTAKLGKRALAQKKGRSLVVIQHRVVYNNPECCLSHLTYYITF</sequence>
<keyword evidence="2" id="KW-1185">Reference proteome</keyword>
<protein>
    <submittedName>
        <fullName evidence="1">Uncharacterized protein</fullName>
    </submittedName>
</protein>
<evidence type="ECO:0000313" key="2">
    <source>
        <dbReference type="Proteomes" id="UP001162992"/>
    </source>
</evidence>
<gene>
    <name evidence="1" type="ORF">O6H91_12G090000</name>
</gene>
<proteinExistence type="predicted"/>
<dbReference type="EMBL" id="CM055103">
    <property type="protein sequence ID" value="KAJ7536963.1"/>
    <property type="molecule type" value="Genomic_DNA"/>
</dbReference>
<organism evidence="1 2">
    <name type="scientific">Diphasiastrum complanatum</name>
    <name type="common">Issler's clubmoss</name>
    <name type="synonym">Lycopodium complanatum</name>
    <dbReference type="NCBI Taxonomy" id="34168"/>
    <lineage>
        <taxon>Eukaryota</taxon>
        <taxon>Viridiplantae</taxon>
        <taxon>Streptophyta</taxon>
        <taxon>Embryophyta</taxon>
        <taxon>Tracheophyta</taxon>
        <taxon>Lycopodiopsida</taxon>
        <taxon>Lycopodiales</taxon>
        <taxon>Lycopodiaceae</taxon>
        <taxon>Lycopodioideae</taxon>
        <taxon>Diphasiastrum</taxon>
    </lineage>
</organism>
<accession>A0ACC2C500</accession>